<name>A0A7W7PXJ0_9ACTN</name>
<dbReference type="EMBL" id="JACHJI010000021">
    <property type="protein sequence ID" value="MBB4903038.1"/>
    <property type="molecule type" value="Genomic_DNA"/>
</dbReference>
<organism evidence="1 2">
    <name type="scientific">Streptomyces griseomycini</name>
    <dbReference type="NCBI Taxonomy" id="66895"/>
    <lineage>
        <taxon>Bacteria</taxon>
        <taxon>Bacillati</taxon>
        <taxon>Actinomycetota</taxon>
        <taxon>Actinomycetes</taxon>
        <taxon>Kitasatosporales</taxon>
        <taxon>Streptomycetaceae</taxon>
        <taxon>Streptomyces</taxon>
    </lineage>
</organism>
<evidence type="ECO:0000313" key="2">
    <source>
        <dbReference type="Proteomes" id="UP000579523"/>
    </source>
</evidence>
<keyword evidence="2" id="KW-1185">Reference proteome</keyword>
<gene>
    <name evidence="1" type="ORF">FHS37_007135</name>
</gene>
<dbReference type="RefSeq" id="WP_184828792.1">
    <property type="nucleotide sequence ID" value="NZ_BMTK01000029.1"/>
</dbReference>
<dbReference type="Proteomes" id="UP000579523">
    <property type="component" value="Unassembled WGS sequence"/>
</dbReference>
<reference evidence="1 2" key="1">
    <citation type="submission" date="2020-08" db="EMBL/GenBank/DDBJ databases">
        <title>Genomic Encyclopedia of Type Strains, Phase III (KMG-III): the genomes of soil and plant-associated and newly described type strains.</title>
        <authorList>
            <person name="Whitman W."/>
        </authorList>
    </citation>
    <scope>NUCLEOTIDE SEQUENCE [LARGE SCALE GENOMIC DNA]</scope>
    <source>
        <strain evidence="1 2">CECT 3273</strain>
    </source>
</reference>
<proteinExistence type="predicted"/>
<accession>A0A7W7PXJ0</accession>
<dbReference type="AlphaFoldDB" id="A0A7W7PXJ0"/>
<sequence>MLIARSAQEAHAYMDLHVCVCGAAGFERQHRLEDRDGVLVSVYEGVCPQCGRTRSFEFTMSEGLPPAPPAFGGPESSRIIDPGEFLWISDRLSTESGLRLLNTPLAQHREVRPAAAYAIAALEEVAKFLPEGADRIPEDRFTSERGREMYEQDPTRFTRKEITAALELKRRILAGIDRFSPPQG</sequence>
<protein>
    <submittedName>
        <fullName evidence="1">Uncharacterized protein</fullName>
    </submittedName>
</protein>
<evidence type="ECO:0000313" key="1">
    <source>
        <dbReference type="EMBL" id="MBB4903038.1"/>
    </source>
</evidence>
<comment type="caution">
    <text evidence="1">The sequence shown here is derived from an EMBL/GenBank/DDBJ whole genome shotgun (WGS) entry which is preliminary data.</text>
</comment>